<dbReference type="InterPro" id="IPR000731">
    <property type="entry name" value="SSD"/>
</dbReference>
<evidence type="ECO:0000313" key="9">
    <source>
        <dbReference type="Proteomes" id="UP000603200"/>
    </source>
</evidence>
<dbReference type="Pfam" id="PF03176">
    <property type="entry name" value="MMPL"/>
    <property type="match status" value="2"/>
</dbReference>
<gene>
    <name evidence="8" type="ORF">Ahu01nite_089590</name>
</gene>
<dbReference type="RefSeq" id="WP_203842780.1">
    <property type="nucleotide sequence ID" value="NZ_BAAATV010000024.1"/>
</dbReference>
<sequence>MASLLYRLGRFSARRRWLVLGAWVLLLAALGFGAVGLRTDVTSESTFSTPGSEASRGLDVVAGKFGGSGTETAKATVVFEAPAGRVLTGEQAAAVTRMLGELTAIDGVTSAGDPLDPKTRYLSADQRVAASTVTFDEPAPAVSEQTRAAFRDVTGRDAGDVRVEVISEFAEPGGGSSTEAIGVVVAFLVLLLTYLSLVAAGANLLTAFVGVGAGLFAILTVGNFVSLNSSTPILALMLSLAVGIDYGLFVFARARTELRAGAPVPEAVAKATGTAGTAVVFAGLTVIIALCGLAVVNIPFLTQMGLGAAGAVLIAVLVAVTAVPALLSLMGRRLLPRPERRREPRPAGADRGSRGFLGRWALGVTRHPVLALVAAVLVLGTAAVPFFSMRTALPSAQNEDPATSTRQAYELLTGSFGPGIQSTLAIVLDGAASTGPDALMATATSLSEKVRKLGNVETVMAPIPAPDGSAALLTVVPGSGPTDDATHRLVLDIRAAAEGTTGAEVLVSGETALSIDVTAALDRALPTYLVVIVGLALLLLLVMFRSVLVPVLATVGFLLSLGAGLGVTTAIFQWGWLAGIFGVGQPGPLLSFMPVMVVGIMFGLAMDYQVFLVSGMHERHTQGVPPRQAVLAGFRQAAPVVVAAAVIMAGVFAGFAFSGDKIVGTIGMALMIGVLADALIVRMVIMPAALTLLGSAGWWMPRQLGRVIPDVDVEGRALDDLIRRRPVDVGQH</sequence>
<evidence type="ECO:0000256" key="3">
    <source>
        <dbReference type="ARBA" id="ARBA00022692"/>
    </source>
</evidence>
<organism evidence="8 9">
    <name type="scientific">Winogradskya humida</name>
    <dbReference type="NCBI Taxonomy" id="113566"/>
    <lineage>
        <taxon>Bacteria</taxon>
        <taxon>Bacillati</taxon>
        <taxon>Actinomycetota</taxon>
        <taxon>Actinomycetes</taxon>
        <taxon>Micromonosporales</taxon>
        <taxon>Micromonosporaceae</taxon>
        <taxon>Winogradskya</taxon>
    </lineage>
</organism>
<proteinExistence type="predicted"/>
<feature type="transmembrane region" description="Helical" evidence="6">
    <location>
        <begin position="592"/>
        <end position="616"/>
    </location>
</feature>
<dbReference type="InterPro" id="IPR004869">
    <property type="entry name" value="MMPL_dom"/>
</dbReference>
<feature type="transmembrane region" description="Helical" evidence="6">
    <location>
        <begin position="273"/>
        <end position="296"/>
    </location>
</feature>
<dbReference type="PROSITE" id="PS50156">
    <property type="entry name" value="SSD"/>
    <property type="match status" value="1"/>
</dbReference>
<feature type="transmembrane region" description="Helical" evidence="6">
    <location>
        <begin position="204"/>
        <end position="227"/>
    </location>
</feature>
<dbReference type="Proteomes" id="UP000603200">
    <property type="component" value="Unassembled WGS sequence"/>
</dbReference>
<accession>A0ABQ4A4T8</accession>
<keyword evidence="3 6" id="KW-0812">Transmembrane</keyword>
<dbReference type="InterPro" id="IPR050545">
    <property type="entry name" value="Mycobact_MmpL"/>
</dbReference>
<feature type="transmembrane region" description="Helical" evidence="6">
    <location>
        <begin position="180"/>
        <end position="197"/>
    </location>
</feature>
<keyword evidence="9" id="KW-1185">Reference proteome</keyword>
<name>A0ABQ4A4T8_9ACTN</name>
<feature type="transmembrane region" description="Helical" evidence="6">
    <location>
        <begin position="525"/>
        <end position="544"/>
    </location>
</feature>
<feature type="transmembrane region" description="Helical" evidence="6">
    <location>
        <begin position="308"/>
        <end position="331"/>
    </location>
</feature>
<feature type="transmembrane region" description="Helical" evidence="6">
    <location>
        <begin position="669"/>
        <end position="693"/>
    </location>
</feature>
<keyword evidence="4 6" id="KW-1133">Transmembrane helix</keyword>
<feature type="domain" description="SSD" evidence="7">
    <location>
        <begin position="197"/>
        <end position="329"/>
    </location>
</feature>
<protein>
    <submittedName>
        <fullName evidence="8">Membrane protein</fullName>
    </submittedName>
</protein>
<dbReference type="EMBL" id="BOMN01000129">
    <property type="protein sequence ID" value="GIE25857.1"/>
    <property type="molecule type" value="Genomic_DNA"/>
</dbReference>
<evidence type="ECO:0000313" key="8">
    <source>
        <dbReference type="EMBL" id="GIE25857.1"/>
    </source>
</evidence>
<comment type="caution">
    <text evidence="8">The sequence shown here is derived from an EMBL/GenBank/DDBJ whole genome shotgun (WGS) entry which is preliminary data.</text>
</comment>
<evidence type="ECO:0000256" key="6">
    <source>
        <dbReference type="SAM" id="Phobius"/>
    </source>
</evidence>
<dbReference type="SUPFAM" id="SSF82866">
    <property type="entry name" value="Multidrug efflux transporter AcrB transmembrane domain"/>
    <property type="match status" value="2"/>
</dbReference>
<evidence type="ECO:0000259" key="7">
    <source>
        <dbReference type="PROSITE" id="PS50156"/>
    </source>
</evidence>
<evidence type="ECO:0000256" key="5">
    <source>
        <dbReference type="ARBA" id="ARBA00023136"/>
    </source>
</evidence>
<evidence type="ECO:0000256" key="4">
    <source>
        <dbReference type="ARBA" id="ARBA00022989"/>
    </source>
</evidence>
<dbReference type="PANTHER" id="PTHR33406:SF13">
    <property type="entry name" value="MEMBRANE PROTEIN YDFJ"/>
    <property type="match status" value="1"/>
</dbReference>
<feature type="transmembrane region" description="Helical" evidence="6">
    <location>
        <begin position="233"/>
        <end position="252"/>
    </location>
</feature>
<dbReference type="Gene3D" id="1.20.1640.10">
    <property type="entry name" value="Multidrug efflux transporter AcrB transmembrane domain"/>
    <property type="match status" value="2"/>
</dbReference>
<feature type="transmembrane region" description="Helical" evidence="6">
    <location>
        <begin position="551"/>
        <end position="572"/>
    </location>
</feature>
<feature type="transmembrane region" description="Helical" evidence="6">
    <location>
        <begin position="637"/>
        <end position="657"/>
    </location>
</feature>
<evidence type="ECO:0000256" key="1">
    <source>
        <dbReference type="ARBA" id="ARBA00004651"/>
    </source>
</evidence>
<feature type="transmembrane region" description="Helical" evidence="6">
    <location>
        <begin position="369"/>
        <end position="388"/>
    </location>
</feature>
<reference evidence="8 9" key="1">
    <citation type="submission" date="2021-01" db="EMBL/GenBank/DDBJ databases">
        <title>Whole genome shotgun sequence of Actinoplanes humidus NBRC 14915.</title>
        <authorList>
            <person name="Komaki H."/>
            <person name="Tamura T."/>
        </authorList>
    </citation>
    <scope>NUCLEOTIDE SEQUENCE [LARGE SCALE GENOMIC DNA]</scope>
    <source>
        <strain evidence="8 9">NBRC 14915</strain>
    </source>
</reference>
<dbReference type="PANTHER" id="PTHR33406">
    <property type="entry name" value="MEMBRANE PROTEIN MJ1562-RELATED"/>
    <property type="match status" value="1"/>
</dbReference>
<keyword evidence="5 6" id="KW-0472">Membrane</keyword>
<evidence type="ECO:0000256" key="2">
    <source>
        <dbReference type="ARBA" id="ARBA00022475"/>
    </source>
</evidence>
<keyword evidence="2" id="KW-1003">Cell membrane</keyword>
<comment type="subcellular location">
    <subcellularLocation>
        <location evidence="1">Cell membrane</location>
        <topology evidence="1">Multi-pass membrane protein</topology>
    </subcellularLocation>
</comment>